<evidence type="ECO:0000313" key="3">
    <source>
        <dbReference type="Proteomes" id="UP001152885"/>
    </source>
</evidence>
<feature type="compositionally biased region" description="Polar residues" evidence="1">
    <location>
        <begin position="191"/>
        <end position="200"/>
    </location>
</feature>
<proteinExistence type="predicted"/>
<gene>
    <name evidence="2" type="ORF">CANVERA_P1357</name>
</gene>
<keyword evidence="3" id="KW-1185">Reference proteome</keyword>
<name>A0A9W4TSY4_9ASCO</name>
<protein>
    <submittedName>
        <fullName evidence="2">Uncharacterized protein</fullName>
    </submittedName>
</protein>
<accession>A0A9W4TSY4</accession>
<comment type="caution">
    <text evidence="2">The sequence shown here is derived from an EMBL/GenBank/DDBJ whole genome shotgun (WGS) entry which is preliminary data.</text>
</comment>
<dbReference type="Proteomes" id="UP001152885">
    <property type="component" value="Unassembled WGS sequence"/>
</dbReference>
<feature type="region of interest" description="Disordered" evidence="1">
    <location>
        <begin position="218"/>
        <end position="263"/>
    </location>
</feature>
<dbReference type="AlphaFoldDB" id="A0A9W4TSY4"/>
<feature type="compositionally biased region" description="Polar residues" evidence="1">
    <location>
        <begin position="31"/>
        <end position="63"/>
    </location>
</feature>
<dbReference type="OrthoDB" id="3973129at2759"/>
<feature type="region of interest" description="Disordered" evidence="1">
    <location>
        <begin position="31"/>
        <end position="68"/>
    </location>
</feature>
<feature type="region of interest" description="Disordered" evidence="1">
    <location>
        <begin position="177"/>
        <end position="201"/>
    </location>
</feature>
<evidence type="ECO:0000256" key="1">
    <source>
        <dbReference type="SAM" id="MobiDB-lite"/>
    </source>
</evidence>
<sequence>MRSFIKSHKKNDSTTTNLSIELINQDSNGLDFQAPPITSNSNKTPLSSPRIQQVPYTPPSNIATPSSLSSPKKLLTPIKNLFSSSQGKSTILTTPNSNDNLQNIIQGSSPKESKAHKFLKRKRSKSYLTNISDEIYVEPQPLTKPTFTSSISSPTLNVLPKKIDPHKQKVRISLPISNPQLNKLGPPIDIAQNSNNTSDSILDETDCKFHVKDLASKSTDSSAPEEAFSLNNCGNSSNYHDAEDNSDSDSDSNSNSSQFSFVRDMKAGRNTSVKYYKTKSNSNQQQMNLFDDHYSDFEANEFSNYDYENNGIEDETYDDIADNDVKYNNIFDEDADDINGIEDYEDENFDDVKYNDILDESIEGITFNQVSTNNQIEEDITNIETSDSQDRPVAKIIEKPTLLDSVFPNTSKISVKPFNSSYHLSIQGPLNKLKPQENSPTKSNYADDILENYLDSQSPSSKSHSDSKIDFFPDNNSFELFDLSSPIINGLTVGQNLRHRAKKRVDLNTNRLFIHRNPIHIDENNCGSNDMRERYIKSFHESIDDNINLEIPAKVEAYENFVDQYEEETSIESGISETKEKTIEFRNSILDMMNILSNFEKSTNSNNDDNIESRKSILNMMNVLSNFEDEQFNDNKQSIKTVHNMMNVLSSLENENISVSKNKEVRNSVLNMMDVLSNMEEHSAKEKPDKSTQRNSIVDMMNLLTNMESNNESETNSNCDNKVSRSDSINGMMSTLAILESNNNPQQQQSSSNNSLFRKASFKRYSWYDSSENLNIKENQIKEIDPTDDNDRLNNSLDQDIIDEINQIPDDFDFNKTNNIEIPQYPSLKSIRRPQKSLYSNQYASNKIDTKTKTVTFYNNSKSVNNFDKVISRGPSIRSITSFPSVNEVENEEEYGYNIFGDPPRSIDAITESSPNLD</sequence>
<dbReference type="EMBL" id="CANTUO010000001">
    <property type="protein sequence ID" value="CAI5756839.1"/>
    <property type="molecule type" value="Genomic_DNA"/>
</dbReference>
<reference evidence="2" key="1">
    <citation type="submission" date="2022-12" db="EMBL/GenBank/DDBJ databases">
        <authorList>
            <person name="Brejova B."/>
        </authorList>
    </citation>
    <scope>NUCLEOTIDE SEQUENCE</scope>
</reference>
<feature type="compositionally biased region" description="Polar residues" evidence="1">
    <location>
        <begin position="229"/>
        <end position="239"/>
    </location>
</feature>
<evidence type="ECO:0000313" key="2">
    <source>
        <dbReference type="EMBL" id="CAI5756839.1"/>
    </source>
</evidence>
<organism evidence="2 3">
    <name type="scientific">Candida verbasci</name>
    <dbReference type="NCBI Taxonomy" id="1227364"/>
    <lineage>
        <taxon>Eukaryota</taxon>
        <taxon>Fungi</taxon>
        <taxon>Dikarya</taxon>
        <taxon>Ascomycota</taxon>
        <taxon>Saccharomycotina</taxon>
        <taxon>Pichiomycetes</taxon>
        <taxon>Debaryomycetaceae</taxon>
        <taxon>Candida/Lodderomyces clade</taxon>
        <taxon>Candida</taxon>
    </lineage>
</organism>